<name>A0A0K2U5S8_LEPSM</name>
<proteinExistence type="predicted"/>
<dbReference type="EMBL" id="HACA01016278">
    <property type="protein sequence ID" value="CDW33639.1"/>
    <property type="molecule type" value="Transcribed_RNA"/>
</dbReference>
<sequence>MLITNSLPTNKWVKKNSTSICRLCEEKDSFIFKVSLFIKLKNDTWIIFGHCC</sequence>
<reference evidence="1" key="1">
    <citation type="submission" date="2014-05" db="EMBL/GenBank/DDBJ databases">
        <authorList>
            <person name="Chronopoulou M."/>
        </authorList>
    </citation>
    <scope>NUCLEOTIDE SEQUENCE</scope>
    <source>
        <tissue evidence="1">Whole organism</tissue>
    </source>
</reference>
<protein>
    <submittedName>
        <fullName evidence="1">Uncharacterized protein</fullName>
    </submittedName>
</protein>
<organism evidence="1">
    <name type="scientific">Lepeophtheirus salmonis</name>
    <name type="common">Salmon louse</name>
    <name type="synonym">Caligus salmonis</name>
    <dbReference type="NCBI Taxonomy" id="72036"/>
    <lineage>
        <taxon>Eukaryota</taxon>
        <taxon>Metazoa</taxon>
        <taxon>Ecdysozoa</taxon>
        <taxon>Arthropoda</taxon>
        <taxon>Crustacea</taxon>
        <taxon>Multicrustacea</taxon>
        <taxon>Hexanauplia</taxon>
        <taxon>Copepoda</taxon>
        <taxon>Siphonostomatoida</taxon>
        <taxon>Caligidae</taxon>
        <taxon>Lepeophtheirus</taxon>
    </lineage>
</organism>
<evidence type="ECO:0000313" key="1">
    <source>
        <dbReference type="EMBL" id="CDW33639.1"/>
    </source>
</evidence>
<dbReference type="AlphaFoldDB" id="A0A0K2U5S8"/>
<accession>A0A0K2U5S8</accession>